<dbReference type="EMBL" id="BGZK01000107">
    <property type="protein sequence ID" value="GBP19369.1"/>
    <property type="molecule type" value="Genomic_DNA"/>
</dbReference>
<sequence>MIYDCARISCFTSGMNNSKSLSHISFLLQHRDIRKQITRHDNTFRLPALYACGEAHTRSEGHLLYGGWKYVASGIPLYYRGQRDTSETFPRSLSHFSCLCRDLEHFPTGARCADILGDIMYICETISR</sequence>
<evidence type="ECO:0000313" key="1">
    <source>
        <dbReference type="EMBL" id="GBP19369.1"/>
    </source>
</evidence>
<comment type="caution">
    <text evidence="1">The sequence shown here is derived from an EMBL/GenBank/DDBJ whole genome shotgun (WGS) entry which is preliminary data.</text>
</comment>
<dbReference type="Proteomes" id="UP000299102">
    <property type="component" value="Unassembled WGS sequence"/>
</dbReference>
<organism evidence="1 2">
    <name type="scientific">Eumeta variegata</name>
    <name type="common">Bagworm moth</name>
    <name type="synonym">Eumeta japonica</name>
    <dbReference type="NCBI Taxonomy" id="151549"/>
    <lineage>
        <taxon>Eukaryota</taxon>
        <taxon>Metazoa</taxon>
        <taxon>Ecdysozoa</taxon>
        <taxon>Arthropoda</taxon>
        <taxon>Hexapoda</taxon>
        <taxon>Insecta</taxon>
        <taxon>Pterygota</taxon>
        <taxon>Neoptera</taxon>
        <taxon>Endopterygota</taxon>
        <taxon>Lepidoptera</taxon>
        <taxon>Glossata</taxon>
        <taxon>Ditrysia</taxon>
        <taxon>Tineoidea</taxon>
        <taxon>Psychidae</taxon>
        <taxon>Oiketicinae</taxon>
        <taxon>Eumeta</taxon>
    </lineage>
</organism>
<reference evidence="1 2" key="1">
    <citation type="journal article" date="2019" name="Commun. Biol.">
        <title>The bagworm genome reveals a unique fibroin gene that provides high tensile strength.</title>
        <authorList>
            <person name="Kono N."/>
            <person name="Nakamura H."/>
            <person name="Ohtoshi R."/>
            <person name="Tomita M."/>
            <person name="Numata K."/>
            <person name="Arakawa K."/>
        </authorList>
    </citation>
    <scope>NUCLEOTIDE SEQUENCE [LARGE SCALE GENOMIC DNA]</scope>
</reference>
<evidence type="ECO:0000313" key="2">
    <source>
        <dbReference type="Proteomes" id="UP000299102"/>
    </source>
</evidence>
<dbReference type="AlphaFoldDB" id="A0A4C1TZ93"/>
<name>A0A4C1TZ93_EUMVA</name>
<protein>
    <submittedName>
        <fullName evidence="1">Uncharacterized protein</fullName>
    </submittedName>
</protein>
<keyword evidence="2" id="KW-1185">Reference proteome</keyword>
<gene>
    <name evidence="1" type="ORF">EVAR_12410_1</name>
</gene>
<accession>A0A4C1TZ93</accession>
<proteinExistence type="predicted"/>